<feature type="signal peptide" evidence="1">
    <location>
        <begin position="1"/>
        <end position="23"/>
    </location>
</feature>
<evidence type="ECO:0000313" key="2">
    <source>
        <dbReference type="EMBL" id="JAT91938.1"/>
    </source>
</evidence>
<dbReference type="AlphaFoldDB" id="A0A1E1WY75"/>
<protein>
    <submittedName>
        <fullName evidence="2">Putative secreted protein</fullName>
    </submittedName>
</protein>
<keyword evidence="1" id="KW-0732">Signal</keyword>
<reference evidence="2" key="1">
    <citation type="journal article" date="2017" name="Front. Cell. Infect. Microbiol.">
        <title>The Distinct Transcriptional Response of the Midgut of Amblyomma sculptum and Amblyomma aureolatum Ticks to Rickettsia rickettsii Correlates to Their Differences in Susceptibility to Infection.</title>
        <authorList>
            <person name="Martins L.A."/>
            <person name="Galletti M.F.B.M."/>
            <person name="Ribeiro J.M."/>
            <person name="Fujita A."/>
            <person name="Costa F.B."/>
            <person name="Labruna M.B."/>
            <person name="Daffre S."/>
            <person name="Fogaca A.C."/>
        </authorList>
    </citation>
    <scope>NUCLEOTIDE SEQUENCE</scope>
</reference>
<accession>A0A1E1WY75</accession>
<feature type="chain" id="PRO_5009115924" evidence="1">
    <location>
        <begin position="24"/>
        <end position="123"/>
    </location>
</feature>
<evidence type="ECO:0000256" key="1">
    <source>
        <dbReference type="SAM" id="SignalP"/>
    </source>
</evidence>
<proteinExistence type="evidence at transcript level"/>
<sequence length="123" mass="13785">MSCLHLFALAVLATCGFFCAVHANMEAKRMGSEFLGKRSRLDDVLLWDEELAARSPALRVARLLRGNRFAYDAPDEDDDLELAVAAKEKRIGSEFLGKRALLLPKRMGSEFLGRRKRSVFPDA</sequence>
<name>A0A1E1WY75_9ACAR</name>
<dbReference type="EMBL" id="GFAC01007250">
    <property type="protein sequence ID" value="JAT91938.1"/>
    <property type="molecule type" value="mRNA"/>
</dbReference>
<organism evidence="2">
    <name type="scientific">Amblyomma aureolatum</name>
    <dbReference type="NCBI Taxonomy" id="187763"/>
    <lineage>
        <taxon>Eukaryota</taxon>
        <taxon>Metazoa</taxon>
        <taxon>Ecdysozoa</taxon>
        <taxon>Arthropoda</taxon>
        <taxon>Chelicerata</taxon>
        <taxon>Arachnida</taxon>
        <taxon>Acari</taxon>
        <taxon>Parasitiformes</taxon>
        <taxon>Ixodida</taxon>
        <taxon>Ixodoidea</taxon>
        <taxon>Ixodidae</taxon>
        <taxon>Amblyomminae</taxon>
        <taxon>Amblyomma</taxon>
    </lineage>
</organism>